<reference evidence="2 3" key="1">
    <citation type="journal article" date="2015" name="Genome Biol. Evol.">
        <title>Characterization of Three Mycobacterium spp. with Potential Use in Bioremediation by Genome Sequencing and Comparative Genomics.</title>
        <authorList>
            <person name="Das S."/>
            <person name="Pettersson B.M."/>
            <person name="Behra P.R."/>
            <person name="Ramesh M."/>
            <person name="Dasgupta S."/>
            <person name="Bhattacharya A."/>
            <person name="Kirsebom L.A."/>
        </authorList>
    </citation>
    <scope>NUCLEOTIDE SEQUENCE [LARGE SCALE GENOMIC DNA]</scope>
    <source>
        <strain evidence="2 3">DSM 44075</strain>
    </source>
</reference>
<dbReference type="Gene3D" id="3.60.20.40">
    <property type="match status" value="1"/>
</dbReference>
<dbReference type="SUPFAM" id="SSF56235">
    <property type="entry name" value="N-terminal nucleophile aminohydrolases (Ntn hydrolases)"/>
    <property type="match status" value="1"/>
</dbReference>
<comment type="caution">
    <text evidence="2">The sequence shown here is derived from an EMBL/GenBank/DDBJ whole genome shotgun (WGS) entry which is preliminary data.</text>
</comment>
<name>A0A0J6Y8C4_9MYCO</name>
<dbReference type="PANTHER" id="PTHR43881:SF1">
    <property type="entry name" value="GAMMA-GLUTAMYLTRANSPEPTIDASE (AFU_ORTHOLOGUE AFUA_4G13580)"/>
    <property type="match status" value="1"/>
</dbReference>
<gene>
    <name evidence="2" type="primary">ywrD_2</name>
    <name evidence="2" type="ORF">MOBUDSM44075_04661</name>
</gene>
<dbReference type="AlphaFoldDB" id="A0A0J6Y8C4"/>
<feature type="region of interest" description="Disordered" evidence="1">
    <location>
        <begin position="77"/>
        <end position="99"/>
    </location>
</feature>
<sequence length="486" mass="49704">MAPSEYRATTSSGRGGAASTAHPLATQAAVHVLEQGGTAADAAIAAQAVISVVLPQAAGLGGDLLALVHDRGHVAAVNGTGRSPRSLPSPPDASGGSSVTVPGLVDGWVTLSARWGRLPLAELLAPAIELAGRGVVPEPSVLAAVDQQRARLERGGAGDWSLVSAPDQPWAQPELADLLGRIGDAGRDAFYTGPGAAAVVDAVRRCGGSLELEDLAEHDTPCPPTVAVPWGSGLVHVQPPMSQGVLLAMALQCVRRLAARGVPVDDHLLVEVTGAAFEHRSSCGRGAELLDLDLDVDLERASGRAGPRAYLHTAGVATVDADGQVVSSLVSVFDDFGSGVFVPELGIVLNNRAAGFTDGDNSAAPGKRPVHTLAPAMVTSERGVLGIATPGADGQIQTLLQVLSAHEFSGTSLADAVGALRWRSQDGDLLIEEGHPRADALAERGHHIVTRTPGADVFGAVVAAGTDTHPYAVADWRRETHTRGAA</sequence>
<dbReference type="PATRIC" id="fig|1807.14.peg.4692"/>
<protein>
    <submittedName>
        <fullName evidence="2">Putative gamma-glutamyltransferase YwrD</fullName>
        <ecNumber evidence="2">2.3.2.2</ecNumber>
    </submittedName>
</protein>
<dbReference type="PRINTS" id="PR01210">
    <property type="entry name" value="GGTRANSPTASE"/>
</dbReference>
<dbReference type="InterPro" id="IPR052896">
    <property type="entry name" value="GGT-like_enzyme"/>
</dbReference>
<dbReference type="EC" id="2.3.2.2" evidence="2"/>
<keyword evidence="2" id="KW-0808">Transferase</keyword>
<dbReference type="RefSeq" id="WP_048424806.1">
    <property type="nucleotide sequence ID" value="NZ_JYNU01000057.1"/>
</dbReference>
<dbReference type="InterPro" id="IPR029055">
    <property type="entry name" value="Ntn_hydrolases_N"/>
</dbReference>
<dbReference type="GO" id="GO:0103068">
    <property type="term" value="F:leukotriene C4 gamma-glutamyl transferase activity"/>
    <property type="evidence" value="ECO:0007669"/>
    <property type="project" value="UniProtKB-EC"/>
</dbReference>
<organism evidence="2 3">
    <name type="scientific">Mycolicibacterium obuense</name>
    <dbReference type="NCBI Taxonomy" id="1807"/>
    <lineage>
        <taxon>Bacteria</taxon>
        <taxon>Bacillati</taxon>
        <taxon>Actinomycetota</taxon>
        <taxon>Actinomycetes</taxon>
        <taxon>Mycobacteriales</taxon>
        <taxon>Mycobacteriaceae</taxon>
        <taxon>Mycolicibacterium</taxon>
    </lineage>
</organism>
<dbReference type="PANTHER" id="PTHR43881">
    <property type="entry name" value="GAMMA-GLUTAMYLTRANSPEPTIDASE (AFU_ORTHOLOGUE AFUA_4G13580)"/>
    <property type="match status" value="1"/>
</dbReference>
<dbReference type="Pfam" id="PF01019">
    <property type="entry name" value="G_glu_transpept"/>
    <property type="match status" value="1"/>
</dbReference>
<evidence type="ECO:0000313" key="3">
    <source>
        <dbReference type="Proteomes" id="UP000036313"/>
    </source>
</evidence>
<keyword evidence="2" id="KW-0012">Acyltransferase</keyword>
<feature type="region of interest" description="Disordered" evidence="1">
    <location>
        <begin position="1"/>
        <end position="20"/>
    </location>
</feature>
<dbReference type="InterPro" id="IPR043137">
    <property type="entry name" value="GGT_ssub_C"/>
</dbReference>
<proteinExistence type="predicted"/>
<evidence type="ECO:0000256" key="1">
    <source>
        <dbReference type="SAM" id="MobiDB-lite"/>
    </source>
</evidence>
<dbReference type="Proteomes" id="UP000036313">
    <property type="component" value="Unassembled WGS sequence"/>
</dbReference>
<accession>A0A0J6Y8C4</accession>
<dbReference type="EMBL" id="JYNU01000057">
    <property type="protein sequence ID" value="KMO69236.1"/>
    <property type="molecule type" value="Genomic_DNA"/>
</dbReference>
<evidence type="ECO:0000313" key="2">
    <source>
        <dbReference type="EMBL" id="KMO69236.1"/>
    </source>
</evidence>